<dbReference type="Proteomes" id="UP000009046">
    <property type="component" value="Unassembled WGS sequence"/>
</dbReference>
<reference evidence="3" key="2">
    <citation type="submission" date="2007-04" db="EMBL/GenBank/DDBJ databases">
        <title>The genome of the human body louse.</title>
        <authorList>
            <consortium name="The Human Body Louse Genome Consortium"/>
            <person name="Kirkness E."/>
            <person name="Walenz B."/>
            <person name="Hass B."/>
            <person name="Bruggner R."/>
            <person name="Strausberg R."/>
        </authorList>
    </citation>
    <scope>NUCLEOTIDE SEQUENCE</scope>
    <source>
        <strain evidence="3">USDA</strain>
    </source>
</reference>
<dbReference type="VEuPathDB" id="VectorBase:PHUM352980"/>
<dbReference type="STRING" id="121224.E0VP64"/>
<dbReference type="EnsemblMetazoa" id="PHUM352980-RA">
    <property type="protein sequence ID" value="PHUM352980-PA"/>
    <property type="gene ID" value="PHUM352980"/>
</dbReference>
<name>E0VP64_PEDHC</name>
<dbReference type="GO" id="GO:0099518">
    <property type="term" value="P:vesicle cytoskeletal trafficking"/>
    <property type="evidence" value="ECO:0007669"/>
    <property type="project" value="TreeGrafter"/>
</dbReference>
<accession>E0VP64</accession>
<dbReference type="PANTHER" id="PTHR18911">
    <property type="entry name" value="CTCL TUMOR ANTIGEN HD-CL-01"/>
    <property type="match status" value="1"/>
</dbReference>
<sequence>MDEDNSVNDTANSENIFTEVDDAYDNLKSITLNSSNDDDSNEIQEVELSQSTAETCSNDSQNFVESDHSSSEYVESESENIIANGDVITEFKKLKKLNKILNEDIAKLEKINEKLEADRCPELHELQLETLETTILQQKDEITRLKNLLEEGEGTFQKTIAQLKQDYDLKLEKLSKQYDLAKKEKESMVMKYAVSEKSVIDLKREIQSYELKLKENLKDKETNMAKLKCAINEKNKVIQLLESKNSEISQLEKENAKKKYDISMQDSKIKWMQGRLKAEMDNHVETQGKLEKLQQKLNETREEGEQYRKQSQALIKSYQEAQEEKVNYENEQKAKLIIDKHDEETTAKLQTELENMKTRLQNLIEENSFFNTKVQNLEKERFEYEEKLKKYSRDIDMQKQTIFDLQSQLAEYETMSFLLKQEKEKLMTSQQEINNLRLQLSETQQEIEISKSREAELLEFTQNLTEKNVNLQSDFAVIKAKADKLETDFSSCSDQVEQYREENLQLKEELEREKSERNLEKVKLSKRLDEEIKKSEGLAQEVADQQGENHLLKKKHLISLKELTRELQVCRKKLETYENSQTNPGFVDESRTSSNTSLNIVENVDNKISSSHSSVAPSPSLPAEFDKQLLIDKIVKIQKSNAKKSEKIEFLEEHVKQLVSELQNKSRIIQNYVIREQSGTLSSETMDQNKVALSKHGGIMASVYNSKPVDDGMTLELSLEINKKLQAVLEDTLLKNITLKKNMETLGNEIARLSELNQPSKVQT</sequence>
<keyword evidence="1" id="KW-0175">Coiled coil</keyword>
<evidence type="ECO:0000313" key="3">
    <source>
        <dbReference type="EMBL" id="EEB15170.1"/>
    </source>
</evidence>
<evidence type="ECO:0000256" key="2">
    <source>
        <dbReference type="SAM" id="MobiDB-lite"/>
    </source>
</evidence>
<dbReference type="KEGG" id="phu:Phum_PHUM352980"/>
<evidence type="ECO:0000313" key="4">
    <source>
        <dbReference type="EnsemblMetazoa" id="PHUM352980-PA"/>
    </source>
</evidence>
<feature type="coiled-coil region" evidence="1">
    <location>
        <begin position="482"/>
        <end position="527"/>
    </location>
</feature>
<dbReference type="EMBL" id="DS235357">
    <property type="protein sequence ID" value="EEB15170.1"/>
    <property type="molecule type" value="Genomic_DNA"/>
</dbReference>
<feature type="compositionally biased region" description="Polar residues" evidence="2">
    <location>
        <begin position="47"/>
        <end position="64"/>
    </location>
</feature>
<dbReference type="GeneID" id="8232003"/>
<dbReference type="OrthoDB" id="5583482at2759"/>
<dbReference type="GO" id="GO:0005802">
    <property type="term" value="C:trans-Golgi network"/>
    <property type="evidence" value="ECO:0007669"/>
    <property type="project" value="TreeGrafter"/>
</dbReference>
<feature type="coiled-coil region" evidence="1">
    <location>
        <begin position="91"/>
        <end position="394"/>
    </location>
</feature>
<protein>
    <submittedName>
        <fullName evidence="3 4">Protein C10orf118, putative</fullName>
    </submittedName>
</protein>
<dbReference type="CTD" id="8232003"/>
<keyword evidence="5" id="KW-1185">Reference proteome</keyword>
<dbReference type="EMBL" id="AAZO01004100">
    <property type="status" value="NOT_ANNOTATED_CDS"/>
    <property type="molecule type" value="Genomic_DNA"/>
</dbReference>
<dbReference type="InParanoid" id="E0VP64"/>
<dbReference type="InterPro" id="IPR038830">
    <property type="entry name" value="CCDC186"/>
</dbReference>
<gene>
    <name evidence="4" type="primary">8232003</name>
    <name evidence="3" type="ORF">Phum_PHUM352980</name>
</gene>
<dbReference type="HOGENOM" id="CLU_007958_0_0_1"/>
<organism>
    <name type="scientific">Pediculus humanus subsp. corporis</name>
    <name type="common">Body louse</name>
    <dbReference type="NCBI Taxonomy" id="121224"/>
    <lineage>
        <taxon>Eukaryota</taxon>
        <taxon>Metazoa</taxon>
        <taxon>Ecdysozoa</taxon>
        <taxon>Arthropoda</taxon>
        <taxon>Hexapoda</taxon>
        <taxon>Insecta</taxon>
        <taxon>Pterygota</taxon>
        <taxon>Neoptera</taxon>
        <taxon>Paraneoptera</taxon>
        <taxon>Psocodea</taxon>
        <taxon>Troctomorpha</taxon>
        <taxon>Phthiraptera</taxon>
        <taxon>Anoplura</taxon>
        <taxon>Pediculidae</taxon>
        <taxon>Pediculus</taxon>
    </lineage>
</organism>
<feature type="region of interest" description="Disordered" evidence="2">
    <location>
        <begin position="31"/>
        <end position="77"/>
    </location>
</feature>
<evidence type="ECO:0000256" key="1">
    <source>
        <dbReference type="SAM" id="Coils"/>
    </source>
</evidence>
<dbReference type="FunCoup" id="E0VP64">
    <property type="interactions" value="971"/>
</dbReference>
<feature type="coiled-coil region" evidence="1">
    <location>
        <begin position="419"/>
        <end position="453"/>
    </location>
</feature>
<dbReference type="eggNOG" id="KOG0992">
    <property type="taxonomic scope" value="Eukaryota"/>
</dbReference>
<dbReference type="AlphaFoldDB" id="E0VP64"/>
<reference evidence="3" key="1">
    <citation type="submission" date="2007-04" db="EMBL/GenBank/DDBJ databases">
        <title>Annotation of Pediculus humanus corporis strain USDA.</title>
        <authorList>
            <person name="Kirkness E."/>
            <person name="Hannick L."/>
            <person name="Hass B."/>
            <person name="Bruggner R."/>
            <person name="Lawson D."/>
            <person name="Bidwell S."/>
            <person name="Joardar V."/>
            <person name="Caler E."/>
            <person name="Walenz B."/>
            <person name="Inman J."/>
            <person name="Schobel S."/>
            <person name="Galinsky K."/>
            <person name="Amedeo P."/>
            <person name="Strausberg R."/>
        </authorList>
    </citation>
    <scope>NUCLEOTIDE SEQUENCE</scope>
    <source>
        <strain evidence="3">USDA</strain>
    </source>
</reference>
<feature type="compositionally biased region" description="Acidic residues" evidence="2">
    <location>
        <begin position="36"/>
        <end position="45"/>
    </location>
</feature>
<dbReference type="GO" id="GO:0031267">
    <property type="term" value="F:small GTPase binding"/>
    <property type="evidence" value="ECO:0007669"/>
    <property type="project" value="TreeGrafter"/>
</dbReference>
<dbReference type="PANTHER" id="PTHR18911:SF5">
    <property type="entry name" value="COILED-COIL DOMAIN-CONTAINING PROTEIN 186"/>
    <property type="match status" value="1"/>
</dbReference>
<dbReference type="RefSeq" id="XP_002427908.1">
    <property type="nucleotide sequence ID" value="XM_002427863.1"/>
</dbReference>
<feature type="coiled-coil region" evidence="1">
    <location>
        <begin position="641"/>
        <end position="668"/>
    </location>
</feature>
<dbReference type="OMA" id="KYGNGVM"/>
<evidence type="ECO:0000313" key="5">
    <source>
        <dbReference type="Proteomes" id="UP000009046"/>
    </source>
</evidence>
<reference evidence="4" key="3">
    <citation type="submission" date="2021-02" db="UniProtKB">
        <authorList>
            <consortium name="EnsemblMetazoa"/>
        </authorList>
    </citation>
    <scope>IDENTIFICATION</scope>
    <source>
        <strain evidence="4">USDA</strain>
    </source>
</reference>
<proteinExistence type="predicted"/>